<evidence type="ECO:0000313" key="1">
    <source>
        <dbReference type="EMBL" id="PZM10065.1"/>
    </source>
</evidence>
<evidence type="ECO:0000313" key="2">
    <source>
        <dbReference type="Proteomes" id="UP000248925"/>
    </source>
</evidence>
<gene>
    <name evidence="1" type="ORF">CPY51_24065</name>
</gene>
<accession>A0A2W4CHF8</accession>
<comment type="caution">
    <text evidence="1">The sequence shown here is derived from an EMBL/GenBank/DDBJ whole genome shotgun (WGS) entry which is preliminary data.</text>
</comment>
<sequence length="70" mass="7829">MSTQPDDLHEIIDQKLTALVREMEDAGWSASEIAPAMSEVLKTRWLDQLEKLSRARAEAPENFVSDGNEG</sequence>
<protein>
    <submittedName>
        <fullName evidence="1">Uncharacterized protein</fullName>
    </submittedName>
</protein>
<dbReference type="Proteomes" id="UP000248925">
    <property type="component" value="Unassembled WGS sequence"/>
</dbReference>
<reference evidence="1 2" key="1">
    <citation type="journal article" date="2018" name="Sci. Rep.">
        <title>Rhizobium tumorigenes sp. nov., a novel plant tumorigenic bacterium isolated from cane gall tumors on thornless blackberry.</title>
        <authorList>
            <person name="Kuzmanovi N."/>
            <person name="Smalla K."/>
            <person name="Gronow S."/>
            <person name="PuBawska J."/>
        </authorList>
    </citation>
    <scope>NUCLEOTIDE SEQUENCE [LARGE SCALE GENOMIC DNA]</scope>
    <source>
        <strain evidence="1 2">CCBAU 85046</strain>
    </source>
</reference>
<keyword evidence="2" id="KW-1185">Reference proteome</keyword>
<dbReference type="EMBL" id="PCDP01000054">
    <property type="protein sequence ID" value="PZM10065.1"/>
    <property type="molecule type" value="Genomic_DNA"/>
</dbReference>
<proteinExistence type="predicted"/>
<dbReference type="AlphaFoldDB" id="A0A2W4CHF8"/>
<name>A0A2W4CHF8_9HYPH</name>
<organism evidence="1 2">
    <name type="scientific">Rhizobium tubonense</name>
    <dbReference type="NCBI Taxonomy" id="484088"/>
    <lineage>
        <taxon>Bacteria</taxon>
        <taxon>Pseudomonadati</taxon>
        <taxon>Pseudomonadota</taxon>
        <taxon>Alphaproteobacteria</taxon>
        <taxon>Hyphomicrobiales</taxon>
        <taxon>Rhizobiaceae</taxon>
        <taxon>Rhizobium/Agrobacterium group</taxon>
        <taxon>Rhizobium</taxon>
    </lineage>
</organism>
<dbReference type="OrthoDB" id="8385401at2"/>